<gene>
    <name evidence="1" type="ORF">C1I64_11445</name>
</gene>
<dbReference type="Proteomes" id="UP000285317">
    <property type="component" value="Chromosome"/>
</dbReference>
<proteinExistence type="predicted"/>
<sequence>MSLAILEVPFRVEFGPELSDEDVARIRSSWRSCAAADSADARVISAEVSLPGAVPPGGVRVVSHSVAQLEESLTSTLTLEAIGERRSDLLMLHACGVAADDGRVLAFVAASGTGKTTASRVLGERFGYVTDETVAVTPSGAVLPYPKPLSVKPASGSAPKAQLSPVDLGLRPVPQAPLVLAGIVLLERRDGVDAPRLEQVEPTVAIDALVPQTSYLAARPRALSALVRTITSVGGAKRLVYSEAADALDLVDGLLAAPVEPAPAVWQDVVALPLEAEDAAPGGSLRRADVDDALALPSGELLVFRQNTVIRLAGIGPVLWRSAAGGADLPDLVAAVLAELGGPPEGIDASAAVSAAVDELLGLGVIARATPLPPTPEGVHV</sequence>
<dbReference type="RefSeq" id="WP_127887283.1">
    <property type="nucleotide sequence ID" value="NZ_CP028137.1"/>
</dbReference>
<name>A0A3T0T1T8_9MICO</name>
<protein>
    <recommendedName>
        <fullName evidence="3">PqqD family peptide modification chaperone</fullName>
    </recommendedName>
</protein>
<evidence type="ECO:0000313" key="1">
    <source>
        <dbReference type="EMBL" id="AZZ52594.1"/>
    </source>
</evidence>
<evidence type="ECO:0000313" key="2">
    <source>
        <dbReference type="Proteomes" id="UP000285317"/>
    </source>
</evidence>
<dbReference type="KEGG" id="rfs:C1I64_11445"/>
<evidence type="ECO:0008006" key="3">
    <source>
        <dbReference type="Google" id="ProtNLM"/>
    </source>
</evidence>
<accession>A0A3T0T1T8</accession>
<organism evidence="1 2">
    <name type="scientific">Rathayibacter festucae DSM 15932</name>
    <dbReference type="NCBI Taxonomy" id="1328866"/>
    <lineage>
        <taxon>Bacteria</taxon>
        <taxon>Bacillati</taxon>
        <taxon>Actinomycetota</taxon>
        <taxon>Actinomycetes</taxon>
        <taxon>Micrococcales</taxon>
        <taxon>Microbacteriaceae</taxon>
        <taxon>Rathayibacter</taxon>
    </lineage>
</organism>
<dbReference type="SUPFAM" id="SSF53795">
    <property type="entry name" value="PEP carboxykinase-like"/>
    <property type="match status" value="1"/>
</dbReference>
<reference evidence="1 2" key="1">
    <citation type="submission" date="2018-03" db="EMBL/GenBank/DDBJ databases">
        <title>Bacteriophage NCPPB3778 and a type I-E CRISPR drive the evolution of the US Biological Select Agent, Rathayibacter toxicus.</title>
        <authorList>
            <person name="Davis E.W.II."/>
            <person name="Tabima J.F."/>
            <person name="Weisberg A.J."/>
            <person name="Dantas Lopes L."/>
            <person name="Wiseman M.S."/>
            <person name="Wiseman M.S."/>
            <person name="Pupko T."/>
            <person name="Belcher M.S."/>
            <person name="Sechler A.J."/>
            <person name="Tancos M.A."/>
            <person name="Schroeder B.K."/>
            <person name="Murray T.D."/>
            <person name="Luster D.G."/>
            <person name="Schneider W.L."/>
            <person name="Rogers E."/>
            <person name="Andreote F.D."/>
            <person name="Grunwald N.J."/>
            <person name="Putnam M.L."/>
            <person name="Chang J.H."/>
        </authorList>
    </citation>
    <scope>NUCLEOTIDE SEQUENCE [LARGE SCALE GENOMIC DNA]</scope>
    <source>
        <strain evidence="1 2">DSM 15932</strain>
    </source>
</reference>
<dbReference type="EMBL" id="CP028137">
    <property type="protein sequence ID" value="AZZ52594.1"/>
    <property type="molecule type" value="Genomic_DNA"/>
</dbReference>
<dbReference type="AlphaFoldDB" id="A0A3T0T1T8"/>